<accession>A0AB39C5N1</accession>
<proteinExistence type="predicted"/>
<reference evidence="1" key="1">
    <citation type="submission" date="2024-06" db="EMBL/GenBank/DDBJ databases">
        <authorList>
            <person name="Mutai I.J."/>
            <person name="Gurusinghe A."/>
            <person name="Wang B."/>
            <person name="Clark M."/>
            <person name="Bhandare S.G."/>
        </authorList>
    </citation>
    <scope>NUCLEOTIDE SEQUENCE</scope>
</reference>
<name>A0AB39C5N1_9VIRU</name>
<organism evidence="1">
    <name type="scientific">Campylobacter phage vB_CJ12660_3PH123</name>
    <dbReference type="NCBI Taxonomy" id="3236702"/>
    <lineage>
        <taxon>Viruses</taxon>
    </lineage>
</organism>
<evidence type="ECO:0000313" key="1">
    <source>
        <dbReference type="EMBL" id="XDJ01804.1"/>
    </source>
</evidence>
<sequence>MWVIKCHFVSFILSFKIKDLRKFVYNFKRCGAKGRHP</sequence>
<protein>
    <submittedName>
        <fullName evidence="1">Uncharacterized protein</fullName>
    </submittedName>
</protein>
<dbReference type="EMBL" id="PP935708">
    <property type="protein sequence ID" value="XDJ01804.1"/>
    <property type="molecule type" value="Genomic_DNA"/>
</dbReference>